<evidence type="ECO:0000313" key="1">
    <source>
        <dbReference type="EMBL" id="SNS15704.1"/>
    </source>
</evidence>
<protein>
    <submittedName>
        <fullName evidence="1">Uncharacterized protein</fullName>
    </submittedName>
</protein>
<reference evidence="2" key="1">
    <citation type="submission" date="2017-06" db="EMBL/GenBank/DDBJ databases">
        <authorList>
            <person name="Varghese N."/>
            <person name="Submissions S."/>
        </authorList>
    </citation>
    <scope>NUCLEOTIDE SEQUENCE [LARGE SCALE GENOMIC DNA]</scope>
    <source>
        <strain evidence="2">LNB2</strain>
    </source>
</reference>
<dbReference type="EMBL" id="FZOS01000002">
    <property type="protein sequence ID" value="SNS15704.1"/>
    <property type="molecule type" value="Genomic_DNA"/>
</dbReference>
<accession>A0A239C8D1</accession>
<keyword evidence="2" id="KW-1185">Reference proteome</keyword>
<evidence type="ECO:0000313" key="2">
    <source>
        <dbReference type="Proteomes" id="UP000198281"/>
    </source>
</evidence>
<gene>
    <name evidence="1" type="ORF">SAMN06295912_10230</name>
</gene>
<dbReference type="Proteomes" id="UP000198281">
    <property type="component" value="Unassembled WGS sequence"/>
</dbReference>
<proteinExistence type="predicted"/>
<organism evidence="1 2">
    <name type="scientific">Edaphosphingomonas laterariae</name>
    <dbReference type="NCBI Taxonomy" id="861865"/>
    <lineage>
        <taxon>Bacteria</taxon>
        <taxon>Pseudomonadati</taxon>
        <taxon>Pseudomonadota</taxon>
        <taxon>Alphaproteobacteria</taxon>
        <taxon>Sphingomonadales</taxon>
        <taxon>Rhizorhabdaceae</taxon>
        <taxon>Edaphosphingomonas</taxon>
    </lineage>
</organism>
<dbReference type="AlphaFoldDB" id="A0A239C8D1"/>
<sequence>MAEWLYEDGVGEARAALVEGDHILEAAIEADGEGVRAGAILPARLTKIIQPGRRAIATLEDGSEALIEPVPPGVTEGGRFLAEITRAAIAEPGRPKRAIARAAPVDAVPTPGPDLLARIKATGIPVTRPAVHGGDRLETAGWSELLEEAYSGEIAFPGGGLRLSLTPAMTLFDVDGVMPPAELAVAGARAAAQAIRRMGIAGSIGIDLPTVNGKAERLAAAAEVDAILPQPFERTAVNGFGFLQIVRRRLRASLPEMLRSDPAASAARALLRRGERTPGAGTGLITAAPAVIAAIEARPDWQREWERRRGVPLALRADATLAISAGHVQLGPFQA</sequence>
<name>A0A239C8D1_9SPHN</name>
<dbReference type="RefSeq" id="WP_089218051.1">
    <property type="nucleotide sequence ID" value="NZ_FZOS01000002.1"/>
</dbReference>
<dbReference type="OrthoDB" id="7403919at2"/>